<evidence type="ECO:0000259" key="4">
    <source>
        <dbReference type="PROSITE" id="PS51898"/>
    </source>
</evidence>
<accession>A0A5J5GJ75</accession>
<dbReference type="RefSeq" id="WP_150445384.1">
    <property type="nucleotide sequence ID" value="NZ_VYQE01000003.1"/>
</dbReference>
<feature type="domain" description="Tyr recombinase" evidence="4">
    <location>
        <begin position="148"/>
        <end position="337"/>
    </location>
</feature>
<dbReference type="InterPro" id="IPR050090">
    <property type="entry name" value="Tyrosine_recombinase_XerCD"/>
</dbReference>
<keyword evidence="1" id="KW-0229">DNA integration</keyword>
<dbReference type="InterPro" id="IPR011010">
    <property type="entry name" value="DNA_brk_join_enz"/>
</dbReference>
<dbReference type="Gene3D" id="1.10.443.10">
    <property type="entry name" value="Intergrase catalytic core"/>
    <property type="match status" value="1"/>
</dbReference>
<dbReference type="GO" id="GO:0006310">
    <property type="term" value="P:DNA recombination"/>
    <property type="evidence" value="ECO:0007669"/>
    <property type="project" value="UniProtKB-KW"/>
</dbReference>
<name>A0A5J5GJ75_9RHOB</name>
<dbReference type="GO" id="GO:0003677">
    <property type="term" value="F:DNA binding"/>
    <property type="evidence" value="ECO:0007669"/>
    <property type="project" value="InterPro"/>
</dbReference>
<gene>
    <name evidence="5" type="ORF">F3S47_11375</name>
</gene>
<feature type="region of interest" description="Disordered" evidence="3">
    <location>
        <begin position="346"/>
        <end position="365"/>
    </location>
</feature>
<dbReference type="Pfam" id="PF00589">
    <property type="entry name" value="Phage_integrase"/>
    <property type="match status" value="1"/>
</dbReference>
<dbReference type="EMBL" id="VYQE01000003">
    <property type="protein sequence ID" value="KAA9008100.1"/>
    <property type="molecule type" value="Genomic_DNA"/>
</dbReference>
<organism evidence="5 6">
    <name type="scientific">Histidinibacterium aquaticum</name>
    <dbReference type="NCBI Taxonomy" id="2613962"/>
    <lineage>
        <taxon>Bacteria</taxon>
        <taxon>Pseudomonadati</taxon>
        <taxon>Pseudomonadota</taxon>
        <taxon>Alphaproteobacteria</taxon>
        <taxon>Rhodobacterales</taxon>
        <taxon>Paracoccaceae</taxon>
        <taxon>Histidinibacterium</taxon>
    </lineage>
</organism>
<keyword evidence="2" id="KW-0233">DNA recombination</keyword>
<dbReference type="GO" id="GO:0015074">
    <property type="term" value="P:DNA integration"/>
    <property type="evidence" value="ECO:0007669"/>
    <property type="project" value="UniProtKB-KW"/>
</dbReference>
<protein>
    <submittedName>
        <fullName evidence="5">Tyrosine-type recombinase/integrase</fullName>
    </submittedName>
</protein>
<dbReference type="PANTHER" id="PTHR30349:SF88">
    <property type="entry name" value="BLL1584 PROTEIN"/>
    <property type="match status" value="1"/>
</dbReference>
<dbReference type="PANTHER" id="PTHR30349">
    <property type="entry name" value="PHAGE INTEGRASE-RELATED"/>
    <property type="match status" value="1"/>
</dbReference>
<sequence length="365" mass="40889">MPLKLVRRGKVYHISGTVAGQRIRESTGLGERKLAEAWRLRRERELLERHALGRAATLTLAEAAVTYLEAGGSGRFLRAILDYAGPDTLLRDIDNAWLARAARALYHNAAPATVNRQLITPISAVYNMAAAESLTPPRRFTRRREPRGRLRWLTPEEAERLLQAAAELTLPRHAEPERYTLQKIAFLLGTGCRASECFAAEVQHWNPETWQFWVAGESVGAGKTEGTARHVRLPRRAVELIGELPEVGRAFRTAYGKPIKLSEGSGGQMAAAFTSARKAAELGPEVTPHVLRHTWATWFYSQTRDFGALMDLGGWDRADTANRYRKLAPDDLARRLLAHGWDFQERPSRRRPSESTSVGALRMVK</sequence>
<evidence type="ECO:0000313" key="5">
    <source>
        <dbReference type="EMBL" id="KAA9008100.1"/>
    </source>
</evidence>
<evidence type="ECO:0000256" key="1">
    <source>
        <dbReference type="ARBA" id="ARBA00022908"/>
    </source>
</evidence>
<evidence type="ECO:0000256" key="2">
    <source>
        <dbReference type="ARBA" id="ARBA00023172"/>
    </source>
</evidence>
<evidence type="ECO:0000256" key="3">
    <source>
        <dbReference type="SAM" id="MobiDB-lite"/>
    </source>
</evidence>
<proteinExistence type="predicted"/>
<dbReference type="InterPro" id="IPR013762">
    <property type="entry name" value="Integrase-like_cat_sf"/>
</dbReference>
<reference evidence="5 6" key="1">
    <citation type="submission" date="2019-09" db="EMBL/GenBank/DDBJ databases">
        <authorList>
            <person name="Park J.-S."/>
            <person name="Choi H.-J."/>
        </authorList>
    </citation>
    <scope>NUCLEOTIDE SEQUENCE [LARGE SCALE GENOMIC DNA]</scope>
    <source>
        <strain evidence="5 6">176SS1-4</strain>
    </source>
</reference>
<dbReference type="SUPFAM" id="SSF56349">
    <property type="entry name" value="DNA breaking-rejoining enzymes"/>
    <property type="match status" value="1"/>
</dbReference>
<dbReference type="InterPro" id="IPR002104">
    <property type="entry name" value="Integrase_catalytic"/>
</dbReference>
<dbReference type="PROSITE" id="PS51898">
    <property type="entry name" value="TYR_RECOMBINASE"/>
    <property type="match status" value="1"/>
</dbReference>
<evidence type="ECO:0000313" key="6">
    <source>
        <dbReference type="Proteomes" id="UP000326554"/>
    </source>
</evidence>
<keyword evidence="6" id="KW-1185">Reference proteome</keyword>
<dbReference type="Proteomes" id="UP000326554">
    <property type="component" value="Unassembled WGS sequence"/>
</dbReference>
<dbReference type="AlphaFoldDB" id="A0A5J5GJ75"/>
<comment type="caution">
    <text evidence="5">The sequence shown here is derived from an EMBL/GenBank/DDBJ whole genome shotgun (WGS) entry which is preliminary data.</text>
</comment>